<protein>
    <recommendedName>
        <fullName evidence="5">HTH araC/xylS-type domain-containing protein</fullName>
    </recommendedName>
</protein>
<organism evidence="6 7">
    <name type="scientific">Gangjinia marincola</name>
    <dbReference type="NCBI Taxonomy" id="578463"/>
    <lineage>
        <taxon>Bacteria</taxon>
        <taxon>Pseudomonadati</taxon>
        <taxon>Bacteroidota</taxon>
        <taxon>Flavobacteriia</taxon>
        <taxon>Flavobacteriales</taxon>
        <taxon>Flavobacteriaceae</taxon>
        <taxon>Gangjinia</taxon>
    </lineage>
</organism>
<feature type="transmembrane region" description="Helical" evidence="4">
    <location>
        <begin position="151"/>
        <end position="173"/>
    </location>
</feature>
<comment type="caution">
    <text evidence="6">The sequence shown here is derived from an EMBL/GenBank/DDBJ whole genome shotgun (WGS) entry which is preliminary data.</text>
</comment>
<dbReference type="PANTHER" id="PTHR43280:SF29">
    <property type="entry name" value="ARAC-FAMILY TRANSCRIPTIONAL REGULATOR"/>
    <property type="match status" value="1"/>
</dbReference>
<evidence type="ECO:0000256" key="1">
    <source>
        <dbReference type="ARBA" id="ARBA00023015"/>
    </source>
</evidence>
<feature type="transmembrane region" description="Helical" evidence="4">
    <location>
        <begin position="226"/>
        <end position="244"/>
    </location>
</feature>
<dbReference type="EMBL" id="BAAAFG010000012">
    <property type="protein sequence ID" value="GAA0871859.1"/>
    <property type="molecule type" value="Genomic_DNA"/>
</dbReference>
<keyword evidence="4" id="KW-0812">Transmembrane</keyword>
<dbReference type="Gene3D" id="1.10.10.60">
    <property type="entry name" value="Homeodomain-like"/>
    <property type="match status" value="2"/>
</dbReference>
<proteinExistence type="predicted"/>
<evidence type="ECO:0000256" key="3">
    <source>
        <dbReference type="ARBA" id="ARBA00023163"/>
    </source>
</evidence>
<evidence type="ECO:0000259" key="5">
    <source>
        <dbReference type="PROSITE" id="PS01124"/>
    </source>
</evidence>
<sequence>MLGEDFLYFDYNQKSSSLLFFFLNAVIFSIILFRKGIIQEQAESKWLALFIFLCGLYVCPFMLGYGGWYSKTNYREFMFFVPFQQLFLIGPVLYFYILSLLYNDFTLSRMDFLHFIPFGLYLLYTLVVFVTDKFILDEFYFYADGRDKDLSFWYQLTGLISMLTYLVLGLIKYRNYTNLIQQEVSYVEEISFRWINHYMLAFAAILVLRVLFFILNPEWDQFGSKYWYYLSFSVLGMYILISGYSHSLTKSSFVISNDLGIRSSQDNPISKYVTPEIEHLDQWKEKLTQLFEEYHLYTNSHLTLTDVATILNTNRNLISSLINQGFDMNFNDFINYKRVQAVEQKIKNGEHNEKTLLGIALEAGFNSKSTFNRAFKKHTALTPREYIAKKQH</sequence>
<dbReference type="SUPFAM" id="SSF46689">
    <property type="entry name" value="Homeodomain-like"/>
    <property type="match status" value="1"/>
</dbReference>
<keyword evidence="4" id="KW-0472">Membrane</keyword>
<evidence type="ECO:0000256" key="2">
    <source>
        <dbReference type="ARBA" id="ARBA00023125"/>
    </source>
</evidence>
<dbReference type="SMART" id="SM00342">
    <property type="entry name" value="HTH_ARAC"/>
    <property type="match status" value="1"/>
</dbReference>
<feature type="transmembrane region" description="Helical" evidence="4">
    <location>
        <begin position="77"/>
        <end position="100"/>
    </location>
</feature>
<feature type="transmembrane region" description="Helical" evidence="4">
    <location>
        <begin position="46"/>
        <end position="65"/>
    </location>
</feature>
<keyword evidence="4" id="KW-1133">Transmembrane helix</keyword>
<feature type="transmembrane region" description="Helical" evidence="4">
    <location>
        <begin position="112"/>
        <end position="131"/>
    </location>
</feature>
<accession>A0ABP3XU32</accession>
<dbReference type="PANTHER" id="PTHR43280">
    <property type="entry name" value="ARAC-FAMILY TRANSCRIPTIONAL REGULATOR"/>
    <property type="match status" value="1"/>
</dbReference>
<dbReference type="InterPro" id="IPR009057">
    <property type="entry name" value="Homeodomain-like_sf"/>
</dbReference>
<keyword evidence="2" id="KW-0238">DNA-binding</keyword>
<evidence type="ECO:0000313" key="7">
    <source>
        <dbReference type="Proteomes" id="UP001500507"/>
    </source>
</evidence>
<reference evidence="7" key="1">
    <citation type="journal article" date="2019" name="Int. J. Syst. Evol. Microbiol.">
        <title>The Global Catalogue of Microorganisms (GCM) 10K type strain sequencing project: providing services to taxonomists for standard genome sequencing and annotation.</title>
        <authorList>
            <consortium name="The Broad Institute Genomics Platform"/>
            <consortium name="The Broad Institute Genome Sequencing Center for Infectious Disease"/>
            <person name="Wu L."/>
            <person name="Ma J."/>
        </authorList>
    </citation>
    <scope>NUCLEOTIDE SEQUENCE [LARGE SCALE GENOMIC DNA]</scope>
    <source>
        <strain evidence="7">JCM 16082</strain>
    </source>
</reference>
<dbReference type="Pfam" id="PF12833">
    <property type="entry name" value="HTH_18"/>
    <property type="match status" value="1"/>
</dbReference>
<feature type="transmembrane region" description="Helical" evidence="4">
    <location>
        <begin position="194"/>
        <end position="214"/>
    </location>
</feature>
<keyword evidence="3" id="KW-0804">Transcription</keyword>
<name>A0ABP3XU32_9FLAO</name>
<dbReference type="RefSeq" id="WP_343764674.1">
    <property type="nucleotide sequence ID" value="NZ_BAAAFG010000012.1"/>
</dbReference>
<evidence type="ECO:0000256" key="4">
    <source>
        <dbReference type="SAM" id="Phobius"/>
    </source>
</evidence>
<gene>
    <name evidence="6" type="ORF">GCM10009117_10050</name>
</gene>
<dbReference type="InterPro" id="IPR018062">
    <property type="entry name" value="HTH_AraC-typ_CS"/>
</dbReference>
<dbReference type="PROSITE" id="PS00041">
    <property type="entry name" value="HTH_ARAC_FAMILY_1"/>
    <property type="match status" value="1"/>
</dbReference>
<feature type="transmembrane region" description="Helical" evidence="4">
    <location>
        <begin position="15"/>
        <end position="34"/>
    </location>
</feature>
<dbReference type="PROSITE" id="PS01124">
    <property type="entry name" value="HTH_ARAC_FAMILY_2"/>
    <property type="match status" value="1"/>
</dbReference>
<dbReference type="Proteomes" id="UP001500507">
    <property type="component" value="Unassembled WGS sequence"/>
</dbReference>
<feature type="domain" description="HTH araC/xylS-type" evidence="5">
    <location>
        <begin position="285"/>
        <end position="389"/>
    </location>
</feature>
<keyword evidence="7" id="KW-1185">Reference proteome</keyword>
<keyword evidence="1" id="KW-0805">Transcription regulation</keyword>
<evidence type="ECO:0000313" key="6">
    <source>
        <dbReference type="EMBL" id="GAA0871859.1"/>
    </source>
</evidence>
<dbReference type="InterPro" id="IPR018060">
    <property type="entry name" value="HTH_AraC"/>
</dbReference>